<feature type="compositionally biased region" description="Polar residues" evidence="12">
    <location>
        <begin position="315"/>
        <end position="343"/>
    </location>
</feature>
<evidence type="ECO:0000256" key="2">
    <source>
        <dbReference type="ARBA" id="ARBA00004370"/>
    </source>
</evidence>
<protein>
    <recommendedName>
        <fullName evidence="4 11">MICOS complex subunit MIC12</fullName>
    </recommendedName>
    <alternativeName>
        <fullName evidence="10 11">Altered inheritance of mitochondria protein 5, mitochondrial</fullName>
    </alternativeName>
    <alternativeName>
        <fullName evidence="9 11">Found in mitochondrial proteome protein 51</fullName>
    </alternativeName>
</protein>
<reference evidence="13 14" key="1">
    <citation type="journal article" date="2024" name="J. Plant Pathol.">
        <title>Sequence and assembly of the genome of Seiridium unicorne, isolate CBS 538.82, causal agent of cypress canker disease.</title>
        <authorList>
            <person name="Scali E."/>
            <person name="Rocca G.D."/>
            <person name="Danti R."/>
            <person name="Garbelotto M."/>
            <person name="Barberini S."/>
            <person name="Baroncelli R."/>
            <person name="Emiliani G."/>
        </authorList>
    </citation>
    <scope>NUCLEOTIDE SEQUENCE [LARGE SCALE GENOMIC DNA]</scope>
    <source>
        <strain evidence="13 14">BM-138-508</strain>
    </source>
</reference>
<evidence type="ECO:0000256" key="7">
    <source>
        <dbReference type="ARBA" id="ARBA00023128"/>
    </source>
</evidence>
<evidence type="ECO:0000256" key="5">
    <source>
        <dbReference type="ARBA" id="ARBA00022692"/>
    </source>
</evidence>
<evidence type="ECO:0000256" key="10">
    <source>
        <dbReference type="ARBA" id="ARBA00032985"/>
    </source>
</evidence>
<name>A0ABR2UE78_9PEZI</name>
<keyword evidence="11" id="KW-0999">Mitochondrion inner membrane</keyword>
<comment type="subcellular location">
    <subcellularLocation>
        <location evidence="2">Membrane</location>
    </subcellularLocation>
    <subcellularLocation>
        <location evidence="11">Mitochondrion inner membrane</location>
        <topology evidence="11">Single-pass membrane protein</topology>
    </subcellularLocation>
</comment>
<evidence type="ECO:0000313" key="13">
    <source>
        <dbReference type="EMBL" id="KAK9412937.1"/>
    </source>
</evidence>
<evidence type="ECO:0000256" key="11">
    <source>
        <dbReference type="RuleBase" id="RU363010"/>
    </source>
</evidence>
<keyword evidence="7 11" id="KW-0496">Mitochondrion</keyword>
<evidence type="ECO:0000256" key="1">
    <source>
        <dbReference type="ARBA" id="ARBA00002689"/>
    </source>
</evidence>
<feature type="compositionally biased region" description="Basic and acidic residues" evidence="12">
    <location>
        <begin position="280"/>
        <end position="289"/>
    </location>
</feature>
<dbReference type="InterPro" id="IPR031463">
    <property type="entry name" value="Mic12"/>
</dbReference>
<feature type="region of interest" description="Disordered" evidence="12">
    <location>
        <begin position="571"/>
        <end position="594"/>
    </location>
</feature>
<feature type="compositionally biased region" description="Basic and acidic residues" evidence="12">
    <location>
        <begin position="297"/>
        <end position="311"/>
    </location>
</feature>
<comment type="caution">
    <text evidence="13">The sequence shown here is derived from an EMBL/GenBank/DDBJ whole genome shotgun (WGS) entry which is preliminary data.</text>
</comment>
<feature type="compositionally biased region" description="Polar residues" evidence="12">
    <location>
        <begin position="456"/>
        <end position="466"/>
    </location>
</feature>
<dbReference type="Proteomes" id="UP001408356">
    <property type="component" value="Unassembled WGS sequence"/>
</dbReference>
<comment type="similarity">
    <text evidence="3 11">Belongs to the MICOS complex subunit Mic12 family.</text>
</comment>
<evidence type="ECO:0000313" key="14">
    <source>
        <dbReference type="Proteomes" id="UP001408356"/>
    </source>
</evidence>
<keyword evidence="6" id="KW-1133">Transmembrane helix</keyword>
<keyword evidence="14" id="KW-1185">Reference proteome</keyword>
<evidence type="ECO:0000256" key="12">
    <source>
        <dbReference type="SAM" id="MobiDB-lite"/>
    </source>
</evidence>
<dbReference type="EMBL" id="JARVKF010000446">
    <property type="protein sequence ID" value="KAK9412937.1"/>
    <property type="molecule type" value="Genomic_DNA"/>
</dbReference>
<organism evidence="13 14">
    <name type="scientific">Seiridium unicorne</name>
    <dbReference type="NCBI Taxonomy" id="138068"/>
    <lineage>
        <taxon>Eukaryota</taxon>
        <taxon>Fungi</taxon>
        <taxon>Dikarya</taxon>
        <taxon>Ascomycota</taxon>
        <taxon>Pezizomycotina</taxon>
        <taxon>Sordariomycetes</taxon>
        <taxon>Xylariomycetidae</taxon>
        <taxon>Amphisphaeriales</taxon>
        <taxon>Sporocadaceae</taxon>
        <taxon>Seiridium</taxon>
    </lineage>
</organism>
<dbReference type="Pfam" id="PF17050">
    <property type="entry name" value="AIM5"/>
    <property type="match status" value="1"/>
</dbReference>
<proteinExistence type="inferred from homology"/>
<gene>
    <name evidence="13" type="ORF">SUNI508_12242</name>
</gene>
<feature type="compositionally biased region" description="Basic residues" evidence="12">
    <location>
        <begin position="441"/>
        <end position="451"/>
    </location>
</feature>
<sequence length="594" mass="65890">MGFTTGFTGGVTLTLSLAYLTVLAHQRNRERQSAILRANNYIVSGITDPLPPVYQPSRSEVAAQERENFLETAKDKWNAELEKEVRWVQNTDWNEVREGVETAVGRLWARALGRSIDDVEKGEEKAAQAFAAAREDLKRETKLAADKANAVVSEKAGSVTDAAKSAYADAKARGAEAASKTQAEAQEAKGSIFNAVGRGIEKGKEALGIAHQKLVGAEEVLEGKIDEKLSPVERTLKQRYEKPSGINQSVEETLAERLFSSARRKHKINHSRHRTPSPSSERHDLTPERKHGHSRRRERDSRALRPADKLKLRQRSPSSTNIHSRTNETTSTPSDYGTQSLDLSNIIPRDKRDRKGRRIHDRVLVWAYRNANDCTTDEAVKALVLEGQIEPPPAPSDKIEWSATNNIWAQTEKRKGVRATVRPGRVSKQKTPVQPASSPCRKGKSTRRRQRALMATSPNHYSNHGLDQTDAKDIEDTPRYGASLVPDPPPPLGPPSKKTSSAIRRRFASSDQAISRALQSPFAENGFISRPTSPLAWGDMTRTKFSSAWHQNQQTKVMDSLEYLETSVSVEGTVKKAPSKPSMGVQQDEPKSKS</sequence>
<evidence type="ECO:0000256" key="8">
    <source>
        <dbReference type="ARBA" id="ARBA00023136"/>
    </source>
</evidence>
<comment type="subunit">
    <text evidence="11">Component of the mitochondrial contact site and cristae organizing system (MICOS) complex.</text>
</comment>
<feature type="region of interest" description="Disordered" evidence="12">
    <location>
        <begin position="413"/>
        <end position="505"/>
    </location>
</feature>
<accession>A0ABR2UE78</accession>
<evidence type="ECO:0000256" key="6">
    <source>
        <dbReference type="ARBA" id="ARBA00022989"/>
    </source>
</evidence>
<evidence type="ECO:0000256" key="4">
    <source>
        <dbReference type="ARBA" id="ARBA00018170"/>
    </source>
</evidence>
<feature type="compositionally biased region" description="Basic and acidic residues" evidence="12">
    <location>
        <begin position="467"/>
        <end position="478"/>
    </location>
</feature>
<comment type="function">
    <text evidence="1 11">Component of the MICOS complex, a large protein complex of the mitochondrial inner membrane that plays crucial roles in the maintenance of crista junctions, inner membrane architecture, and formation of contact sites to the outer membrane.</text>
</comment>
<evidence type="ECO:0000256" key="9">
    <source>
        <dbReference type="ARBA" id="ARBA00032159"/>
    </source>
</evidence>
<feature type="region of interest" description="Disordered" evidence="12">
    <location>
        <begin position="261"/>
        <end position="344"/>
    </location>
</feature>
<keyword evidence="5" id="KW-0812">Transmembrane</keyword>
<evidence type="ECO:0000256" key="3">
    <source>
        <dbReference type="ARBA" id="ARBA00009188"/>
    </source>
</evidence>
<keyword evidence="8" id="KW-0472">Membrane</keyword>
<feature type="compositionally biased region" description="Basic residues" evidence="12">
    <location>
        <begin position="262"/>
        <end position="275"/>
    </location>
</feature>